<accession>A0A3G8ZLG7</accession>
<evidence type="ECO:0000313" key="2">
    <source>
        <dbReference type="EMBL" id="AZI58172.1"/>
    </source>
</evidence>
<dbReference type="GO" id="GO:0005737">
    <property type="term" value="C:cytoplasm"/>
    <property type="evidence" value="ECO:0007669"/>
    <property type="project" value="TreeGrafter"/>
</dbReference>
<dbReference type="PANTHER" id="PTHR11215">
    <property type="entry name" value="METAL DEPENDENT HYDROLASE - RELATED"/>
    <property type="match status" value="1"/>
</dbReference>
<dbReference type="AlphaFoldDB" id="A0A3G8ZLG7"/>
<protein>
    <submittedName>
        <fullName evidence="2">MYG1 family protein</fullName>
    </submittedName>
</protein>
<dbReference type="OrthoDB" id="183622at2"/>
<proteinExistence type="inferred from homology"/>
<dbReference type="InterPro" id="IPR003226">
    <property type="entry name" value="MYG1_exonuclease"/>
</dbReference>
<organism evidence="2 3">
    <name type="scientific">Nakamurella antarctica</name>
    <dbReference type="NCBI Taxonomy" id="1902245"/>
    <lineage>
        <taxon>Bacteria</taxon>
        <taxon>Bacillati</taxon>
        <taxon>Actinomycetota</taxon>
        <taxon>Actinomycetes</taxon>
        <taxon>Nakamurellales</taxon>
        <taxon>Nakamurellaceae</taxon>
        <taxon>Nakamurella</taxon>
    </lineage>
</organism>
<gene>
    <name evidence="2" type="ORF">EH165_08485</name>
</gene>
<reference evidence="2 3" key="1">
    <citation type="submission" date="2018-11" db="EMBL/GenBank/DDBJ databases">
        <authorList>
            <person name="Da X."/>
        </authorList>
    </citation>
    <scope>NUCLEOTIDE SEQUENCE [LARGE SCALE GENOMIC DNA]</scope>
    <source>
        <strain evidence="2 3">S14-144</strain>
    </source>
</reference>
<sequence length="294" mass="32277">MIIATHNGKFHADDVLGVALLRHLHPDATVVRTRDETVLAAADIVLDVGGIFDVESRRFDHHQLSSGARTNGILYSAFGLLWREYGTQFCDGDEKVSRRIDSRLVESIDAVDNGQDLYTLNEFNTLPFDISSVLGLLNPIDGLGEANFDDQFDVAVQLATQILLRLKAKFSQDEAAEKLFLERYQATPDPRYLVLDAFVPHGRIASVQPELLYTMFPNTNGGWTIQTVRPNGSQFGSRKPFPQAWRGLSGAELGAETGVSDAVFCHKAGFIAAAQSRTGAEELLRLAIADSVNT</sequence>
<dbReference type="PANTHER" id="PTHR11215:SF1">
    <property type="entry name" value="MYG1 EXONUCLEASE"/>
    <property type="match status" value="1"/>
</dbReference>
<dbReference type="Pfam" id="PF03690">
    <property type="entry name" value="MYG1_exonuc"/>
    <property type="match status" value="1"/>
</dbReference>
<dbReference type="RefSeq" id="WP_124799081.1">
    <property type="nucleotide sequence ID" value="NZ_CP034170.1"/>
</dbReference>
<name>A0A3G8ZLG7_9ACTN</name>
<dbReference type="EMBL" id="CP034170">
    <property type="protein sequence ID" value="AZI58172.1"/>
    <property type="molecule type" value="Genomic_DNA"/>
</dbReference>
<reference evidence="2 3" key="2">
    <citation type="submission" date="2018-12" db="EMBL/GenBank/DDBJ databases">
        <title>Nakamurella antarcticus sp. nov., isolated from Antarctica South Shetland Islands soil.</title>
        <authorList>
            <person name="Peng F."/>
        </authorList>
    </citation>
    <scope>NUCLEOTIDE SEQUENCE [LARGE SCALE GENOMIC DNA]</scope>
    <source>
        <strain evidence="2 3">S14-144</strain>
    </source>
</reference>
<keyword evidence="3" id="KW-1185">Reference proteome</keyword>
<evidence type="ECO:0000256" key="1">
    <source>
        <dbReference type="ARBA" id="ARBA00010105"/>
    </source>
</evidence>
<evidence type="ECO:0000313" key="3">
    <source>
        <dbReference type="Proteomes" id="UP000268084"/>
    </source>
</evidence>
<dbReference type="KEGG" id="nak:EH165_08485"/>
<comment type="similarity">
    <text evidence="1">Belongs to the MYG1 family.</text>
</comment>
<dbReference type="Proteomes" id="UP000268084">
    <property type="component" value="Chromosome"/>
</dbReference>